<organism evidence="1 2">
    <name type="scientific">Asterophora parasitica</name>
    <dbReference type="NCBI Taxonomy" id="117018"/>
    <lineage>
        <taxon>Eukaryota</taxon>
        <taxon>Fungi</taxon>
        <taxon>Dikarya</taxon>
        <taxon>Basidiomycota</taxon>
        <taxon>Agaricomycotina</taxon>
        <taxon>Agaricomycetes</taxon>
        <taxon>Agaricomycetidae</taxon>
        <taxon>Agaricales</taxon>
        <taxon>Tricholomatineae</taxon>
        <taxon>Lyophyllaceae</taxon>
        <taxon>Asterophora</taxon>
    </lineage>
</organism>
<proteinExistence type="predicted"/>
<accession>A0A9P7G9U8</accession>
<gene>
    <name evidence="1" type="ORF">DXG03_007630</name>
</gene>
<dbReference type="OrthoDB" id="2872100at2759"/>
<sequence>MRTIQIFRRASTSWRMTLSEENTGIVHQTSQSSEPLLLVIYDIVEEEIVQEVIFLVRGVVFEDDSQLDPKRKALWTPNDMDKAKSKEFKSFVESVGAKAPDEARLGFASIKDIHPAFEYRDSLAKFRRSFGWVRFRIRALLLNDSIAHIIVPRPRYLGKHGT</sequence>
<dbReference type="AlphaFoldDB" id="A0A9P7G9U8"/>
<reference evidence="1" key="2">
    <citation type="submission" date="2021-10" db="EMBL/GenBank/DDBJ databases">
        <title>Phylogenomics reveals ancestral predisposition of the termite-cultivated fungus Termitomyces towards a domesticated lifestyle.</title>
        <authorList>
            <person name="Auxier B."/>
            <person name="Grum-Grzhimaylo A."/>
            <person name="Cardenas M.E."/>
            <person name="Lodge J.D."/>
            <person name="Laessoe T."/>
            <person name="Pedersen O."/>
            <person name="Smith M.E."/>
            <person name="Kuyper T.W."/>
            <person name="Franco-Molano E.A."/>
            <person name="Baroni T.J."/>
            <person name="Aanen D.K."/>
        </authorList>
    </citation>
    <scope>NUCLEOTIDE SEQUENCE</scope>
    <source>
        <strain evidence="1">AP01</strain>
        <tissue evidence="1">Mycelium</tissue>
    </source>
</reference>
<evidence type="ECO:0000313" key="1">
    <source>
        <dbReference type="EMBL" id="KAG5644808.1"/>
    </source>
</evidence>
<evidence type="ECO:0000313" key="2">
    <source>
        <dbReference type="Proteomes" id="UP000775547"/>
    </source>
</evidence>
<comment type="caution">
    <text evidence="1">The sequence shown here is derived from an EMBL/GenBank/DDBJ whole genome shotgun (WGS) entry which is preliminary data.</text>
</comment>
<dbReference type="Proteomes" id="UP000775547">
    <property type="component" value="Unassembled WGS sequence"/>
</dbReference>
<keyword evidence="2" id="KW-1185">Reference proteome</keyword>
<name>A0A9P7G9U8_9AGAR</name>
<dbReference type="EMBL" id="JABCKV010000058">
    <property type="protein sequence ID" value="KAG5644808.1"/>
    <property type="molecule type" value="Genomic_DNA"/>
</dbReference>
<reference evidence="1" key="1">
    <citation type="submission" date="2020-07" db="EMBL/GenBank/DDBJ databases">
        <authorList>
            <person name="Nieuwenhuis M."/>
            <person name="Van De Peppel L.J.J."/>
        </authorList>
    </citation>
    <scope>NUCLEOTIDE SEQUENCE</scope>
    <source>
        <strain evidence="1">AP01</strain>
        <tissue evidence="1">Mycelium</tissue>
    </source>
</reference>
<protein>
    <submittedName>
        <fullName evidence="1">Uncharacterized protein</fullName>
    </submittedName>
</protein>